<protein>
    <submittedName>
        <fullName evidence="1">Uncharacterized protein</fullName>
    </submittedName>
</protein>
<dbReference type="HOGENOM" id="CLU_2276318_0_0_0"/>
<gene>
    <name evidence="1" type="ordered locus">wcw_1053</name>
</gene>
<name>D6YWA1_WADCW</name>
<evidence type="ECO:0000313" key="1">
    <source>
        <dbReference type="EMBL" id="ADI38412.1"/>
    </source>
</evidence>
<dbReference type="AlphaFoldDB" id="D6YWA1"/>
<keyword evidence="2" id="KW-1185">Reference proteome</keyword>
<dbReference type="Proteomes" id="UP000001505">
    <property type="component" value="Chromosome"/>
</dbReference>
<proteinExistence type="predicted"/>
<dbReference type="KEGG" id="wch:wcw_1053"/>
<accession>D6YWA1</accession>
<dbReference type="EMBL" id="CP001928">
    <property type="protein sequence ID" value="ADI38412.1"/>
    <property type="molecule type" value="Genomic_DNA"/>
</dbReference>
<reference evidence="1 2" key="1">
    <citation type="journal article" date="2010" name="PLoS ONE">
        <title>The Waddlia genome: a window into chlamydial biology.</title>
        <authorList>
            <person name="Bertelli C."/>
            <person name="Collyn F."/>
            <person name="Croxatto A."/>
            <person name="Ruckert C."/>
            <person name="Polkinghorne A."/>
            <person name="Kebbi-Beghdadi C."/>
            <person name="Goesmann A."/>
            <person name="Vaughan L."/>
            <person name="Greub G."/>
        </authorList>
    </citation>
    <scope>NUCLEOTIDE SEQUENCE [LARGE SCALE GENOMIC DNA]</scope>
    <source>
        <strain evidence="2">ATCC VR-1470 / WSU 86-1044</strain>
    </source>
</reference>
<evidence type="ECO:0000313" key="2">
    <source>
        <dbReference type="Proteomes" id="UP000001505"/>
    </source>
</evidence>
<organism evidence="1 2">
    <name type="scientific">Waddlia chondrophila (strain ATCC VR-1470 / WSU 86-1044)</name>
    <dbReference type="NCBI Taxonomy" id="716544"/>
    <lineage>
        <taxon>Bacteria</taxon>
        <taxon>Pseudomonadati</taxon>
        <taxon>Chlamydiota</taxon>
        <taxon>Chlamydiia</taxon>
        <taxon>Parachlamydiales</taxon>
        <taxon>Waddliaceae</taxon>
        <taxon>Waddlia</taxon>
    </lineage>
</organism>
<sequence>MQMNELNDVLIRALEAIIQEGRSILDPTAYADLMVQINNAADSLEEFNSTALASMETIAINCFHKEGSFEECTHIYSFLTIRPRRGSTTKKSNVRNFAIAGF</sequence>